<name>A0ABN0V1J9_9ACTN</name>
<proteinExistence type="predicted"/>
<sequence length="71" mass="7092">MPAYAASTAAFSAACGSAFAEACADTEGVAAGFPSESVLPQPARITDATPSPATRNADRRTAPPALVITPR</sequence>
<evidence type="ECO:0000256" key="1">
    <source>
        <dbReference type="SAM" id="MobiDB-lite"/>
    </source>
</evidence>
<evidence type="ECO:0000256" key="2">
    <source>
        <dbReference type="SAM" id="SignalP"/>
    </source>
</evidence>
<evidence type="ECO:0000313" key="3">
    <source>
        <dbReference type="EMBL" id="GAA0270734.1"/>
    </source>
</evidence>
<dbReference type="Proteomes" id="UP001501867">
    <property type="component" value="Unassembled WGS sequence"/>
</dbReference>
<gene>
    <name evidence="3" type="ORF">GCM10010302_05370</name>
</gene>
<keyword evidence="2" id="KW-0732">Signal</keyword>
<keyword evidence="4" id="KW-1185">Reference proteome</keyword>
<feature type="region of interest" description="Disordered" evidence="1">
    <location>
        <begin position="40"/>
        <end position="71"/>
    </location>
</feature>
<feature type="chain" id="PRO_5046453497" evidence="2">
    <location>
        <begin position="21"/>
        <end position="71"/>
    </location>
</feature>
<reference evidence="3 4" key="1">
    <citation type="journal article" date="2019" name="Int. J. Syst. Evol. Microbiol.">
        <title>The Global Catalogue of Microorganisms (GCM) 10K type strain sequencing project: providing services to taxonomists for standard genome sequencing and annotation.</title>
        <authorList>
            <consortium name="The Broad Institute Genomics Platform"/>
            <consortium name="The Broad Institute Genome Sequencing Center for Infectious Disease"/>
            <person name="Wu L."/>
            <person name="Ma J."/>
        </authorList>
    </citation>
    <scope>NUCLEOTIDE SEQUENCE [LARGE SCALE GENOMIC DNA]</scope>
    <source>
        <strain evidence="3 4">JCM 4505</strain>
    </source>
</reference>
<evidence type="ECO:0000313" key="4">
    <source>
        <dbReference type="Proteomes" id="UP001501867"/>
    </source>
</evidence>
<protein>
    <submittedName>
        <fullName evidence="3">Uncharacterized protein</fullName>
    </submittedName>
</protein>
<feature type="signal peptide" evidence="2">
    <location>
        <begin position="1"/>
        <end position="20"/>
    </location>
</feature>
<comment type="caution">
    <text evidence="3">The sequence shown here is derived from an EMBL/GenBank/DDBJ whole genome shotgun (WGS) entry which is preliminary data.</text>
</comment>
<dbReference type="EMBL" id="BAAABV010000005">
    <property type="protein sequence ID" value="GAA0270734.1"/>
    <property type="molecule type" value="Genomic_DNA"/>
</dbReference>
<organism evidence="3 4">
    <name type="scientific">Streptomyces polychromogenes</name>
    <dbReference type="NCBI Taxonomy" id="67342"/>
    <lineage>
        <taxon>Bacteria</taxon>
        <taxon>Bacillati</taxon>
        <taxon>Actinomycetota</taxon>
        <taxon>Actinomycetes</taxon>
        <taxon>Kitasatosporales</taxon>
        <taxon>Streptomycetaceae</taxon>
        <taxon>Streptomyces</taxon>
    </lineage>
</organism>
<accession>A0ABN0V1J9</accession>